<dbReference type="RefSeq" id="WP_014594783.1">
    <property type="nucleotide sequence ID" value="NC_017531.2"/>
</dbReference>
<accession>A0A0H3L0Y7</accession>
<dbReference type="PATRIC" id="fig|932677.3.peg.3371"/>
<dbReference type="OrthoDB" id="6519106at2"/>
<dbReference type="eggNOG" id="COG3166">
    <property type="taxonomic scope" value="Bacteria"/>
</dbReference>
<protein>
    <recommendedName>
        <fullName evidence="4">PilN</fullName>
    </recommendedName>
</protein>
<dbReference type="AlphaFoldDB" id="A0A0H3L0Y7"/>
<dbReference type="InterPro" id="IPR052534">
    <property type="entry name" value="Extracell_DNA_Util/SecSys_Comp"/>
</dbReference>
<keyword evidence="1" id="KW-0472">Membrane</keyword>
<reference evidence="3" key="1">
    <citation type="journal article" date="2012" name="Appl. Microbiol. Biotechnol.">
        <title>The complete genome sequence of Pantoea ananatis AJ13355, an organism with great biotechnological potential.</title>
        <authorList>
            <person name="Hara Y."/>
            <person name="Kadotani N."/>
            <person name="Izui H."/>
            <person name="Katashkina J.I."/>
            <person name="Kuvaeva T.M."/>
            <person name="Andreeva I.G."/>
            <person name="Golubeva L.I."/>
            <person name="Malko D.B."/>
            <person name="Makeev V.J."/>
            <person name="Mashko S.V."/>
            <person name="Kozlov Y.I."/>
        </authorList>
    </citation>
    <scope>NUCLEOTIDE SEQUENCE [LARGE SCALE GENOMIC DNA]</scope>
    <source>
        <strain evidence="3">AJ13355</strain>
    </source>
</reference>
<sequence length="180" mass="21522">MVAVNLLPWRAWRWQRQRCQSIIALGLTLLLLTLAVLLLYWQEHQALIHVRRQHAQLSPVLERLVARAEQQKHLLQQLDGLQQQRIWLRQQSRQFSVWQQLWQDLPVMLPDGLWLTRLEKHDAQLLLEGRALQMQAIRHFRQRLTGVAFFAHIRQGNVQRQPEGDYHFTLRITLKEEVSE</sequence>
<keyword evidence="1" id="KW-0812">Transmembrane</keyword>
<dbReference type="KEGG" id="paj:PAJ_2896"/>
<evidence type="ECO:0000256" key="1">
    <source>
        <dbReference type="SAM" id="Phobius"/>
    </source>
</evidence>
<gene>
    <name evidence="2" type="ordered locus">PAJ_2896</name>
</gene>
<dbReference type="PANTHER" id="PTHR40278">
    <property type="entry name" value="DNA UTILIZATION PROTEIN HOFN"/>
    <property type="match status" value="1"/>
</dbReference>
<evidence type="ECO:0000313" key="3">
    <source>
        <dbReference type="Proteomes" id="UP000006690"/>
    </source>
</evidence>
<dbReference type="EMBL" id="AP012032">
    <property type="protein sequence ID" value="BAK12976.1"/>
    <property type="molecule type" value="Genomic_DNA"/>
</dbReference>
<dbReference type="PANTHER" id="PTHR40278:SF1">
    <property type="entry name" value="DNA UTILIZATION PROTEIN HOFN"/>
    <property type="match status" value="1"/>
</dbReference>
<dbReference type="HOGENOM" id="CLU_081304_2_1_6"/>
<proteinExistence type="predicted"/>
<dbReference type="Proteomes" id="UP000006690">
    <property type="component" value="Chromosome"/>
</dbReference>
<name>A0A0H3L0Y7_PANAA</name>
<evidence type="ECO:0000313" key="2">
    <source>
        <dbReference type="EMBL" id="BAK12976.1"/>
    </source>
</evidence>
<evidence type="ECO:0008006" key="4">
    <source>
        <dbReference type="Google" id="ProtNLM"/>
    </source>
</evidence>
<dbReference type="Pfam" id="PF05137">
    <property type="entry name" value="PilN"/>
    <property type="match status" value="1"/>
</dbReference>
<organism evidence="2 3">
    <name type="scientific">Pantoea ananatis (strain AJ13355)</name>
    <dbReference type="NCBI Taxonomy" id="932677"/>
    <lineage>
        <taxon>Bacteria</taxon>
        <taxon>Pseudomonadati</taxon>
        <taxon>Pseudomonadota</taxon>
        <taxon>Gammaproteobacteria</taxon>
        <taxon>Enterobacterales</taxon>
        <taxon>Erwiniaceae</taxon>
        <taxon>Pantoea</taxon>
    </lineage>
</organism>
<dbReference type="InterPro" id="IPR007813">
    <property type="entry name" value="PilN"/>
</dbReference>
<feature type="transmembrane region" description="Helical" evidence="1">
    <location>
        <begin position="21"/>
        <end position="41"/>
    </location>
</feature>
<keyword evidence="1" id="KW-1133">Transmembrane helix</keyword>